<keyword evidence="7" id="KW-0732">Signal</keyword>
<keyword evidence="11" id="KW-0472">Membrane</keyword>
<dbReference type="AlphaFoldDB" id="A0A9W6G2P2"/>
<dbReference type="Gene3D" id="3.30.1950.10">
    <property type="entry name" value="wza like domain"/>
    <property type="match status" value="1"/>
</dbReference>
<reference evidence="17" key="1">
    <citation type="submission" date="2022-12" db="EMBL/GenBank/DDBJ databases">
        <title>Reference genome sequencing for broad-spectrum identification of bacterial and archaeal isolates by mass spectrometry.</title>
        <authorList>
            <person name="Sekiguchi Y."/>
            <person name="Tourlousse D.M."/>
        </authorList>
    </citation>
    <scope>NUCLEOTIDE SEQUENCE</scope>
    <source>
        <strain evidence="17">H2</strain>
    </source>
</reference>
<feature type="domain" description="Polysaccharide export protein N-terminal" evidence="15">
    <location>
        <begin position="35"/>
        <end position="108"/>
    </location>
</feature>
<evidence type="ECO:0000256" key="4">
    <source>
        <dbReference type="ARBA" id="ARBA00022452"/>
    </source>
</evidence>
<evidence type="ECO:0000256" key="9">
    <source>
        <dbReference type="ARBA" id="ARBA00023065"/>
    </source>
</evidence>
<evidence type="ECO:0000256" key="11">
    <source>
        <dbReference type="ARBA" id="ARBA00023136"/>
    </source>
</evidence>
<comment type="subcellular location">
    <subcellularLocation>
        <location evidence="1">Cell outer membrane</location>
        <topology evidence="1">Multi-pass membrane protein</topology>
    </subcellularLocation>
</comment>
<dbReference type="GO" id="GO:0015288">
    <property type="term" value="F:porin activity"/>
    <property type="evidence" value="ECO:0007669"/>
    <property type="project" value="UniProtKB-KW"/>
</dbReference>
<dbReference type="Pfam" id="PF02563">
    <property type="entry name" value="Poly_export"/>
    <property type="match status" value="1"/>
</dbReference>
<feature type="domain" description="SLBB" evidence="16">
    <location>
        <begin position="197"/>
        <end position="277"/>
    </location>
</feature>
<dbReference type="GO" id="GO:0006811">
    <property type="term" value="P:monoatomic ion transport"/>
    <property type="evidence" value="ECO:0007669"/>
    <property type="project" value="UniProtKB-KW"/>
</dbReference>
<evidence type="ECO:0000256" key="6">
    <source>
        <dbReference type="ARBA" id="ARBA00022692"/>
    </source>
</evidence>
<name>A0A9W6G2P2_9BACT</name>
<evidence type="ECO:0000256" key="1">
    <source>
        <dbReference type="ARBA" id="ARBA00004571"/>
    </source>
</evidence>
<keyword evidence="18" id="KW-1185">Reference proteome</keyword>
<dbReference type="InterPro" id="IPR049712">
    <property type="entry name" value="Poly_export"/>
</dbReference>
<evidence type="ECO:0000256" key="5">
    <source>
        <dbReference type="ARBA" id="ARBA00022597"/>
    </source>
</evidence>
<evidence type="ECO:0000256" key="8">
    <source>
        <dbReference type="ARBA" id="ARBA00023047"/>
    </source>
</evidence>
<dbReference type="Pfam" id="PF22461">
    <property type="entry name" value="SLBB_2"/>
    <property type="match status" value="1"/>
</dbReference>
<keyword evidence="3" id="KW-0813">Transport</keyword>
<keyword evidence="8" id="KW-0625">Polysaccharide transport</keyword>
<comment type="similarity">
    <text evidence="2">Belongs to the BexD/CtrA/VexA family.</text>
</comment>
<dbReference type="GO" id="GO:0009279">
    <property type="term" value="C:cell outer membrane"/>
    <property type="evidence" value="ECO:0007669"/>
    <property type="project" value="UniProtKB-SubCell"/>
</dbReference>
<comment type="caution">
    <text evidence="17">The sequence shown here is derived from an EMBL/GenBank/DDBJ whole genome shotgun (WGS) entry which is preliminary data.</text>
</comment>
<evidence type="ECO:0000256" key="7">
    <source>
        <dbReference type="ARBA" id="ARBA00022729"/>
    </source>
</evidence>
<proteinExistence type="inferred from homology"/>
<dbReference type="InterPro" id="IPR003715">
    <property type="entry name" value="Poly_export_N"/>
</dbReference>
<dbReference type="GO" id="GO:0015159">
    <property type="term" value="F:polysaccharide transmembrane transporter activity"/>
    <property type="evidence" value="ECO:0007669"/>
    <property type="project" value="InterPro"/>
</dbReference>
<keyword evidence="13" id="KW-0998">Cell outer membrane</keyword>
<evidence type="ECO:0000256" key="3">
    <source>
        <dbReference type="ARBA" id="ARBA00022448"/>
    </source>
</evidence>
<evidence type="ECO:0000256" key="12">
    <source>
        <dbReference type="ARBA" id="ARBA00023139"/>
    </source>
</evidence>
<dbReference type="Proteomes" id="UP001144352">
    <property type="component" value="Unassembled WGS sequence"/>
</dbReference>
<evidence type="ECO:0000256" key="2">
    <source>
        <dbReference type="ARBA" id="ARBA00009450"/>
    </source>
</evidence>
<dbReference type="GO" id="GO:0046930">
    <property type="term" value="C:pore complex"/>
    <property type="evidence" value="ECO:0007669"/>
    <property type="project" value="UniProtKB-KW"/>
</dbReference>
<keyword evidence="5" id="KW-0762">Sugar transport</keyword>
<keyword evidence="6" id="KW-0812">Transmembrane</keyword>
<protein>
    <submittedName>
        <fullName evidence="17">Sugar ABC transporter substrate-binding protein</fullName>
    </submittedName>
</protein>
<keyword evidence="4" id="KW-1134">Transmembrane beta strand</keyword>
<dbReference type="Gene3D" id="3.10.560.10">
    <property type="entry name" value="Outer membrane lipoprotein wza domain like"/>
    <property type="match status" value="1"/>
</dbReference>
<dbReference type="EMBL" id="BSDS01000002">
    <property type="protein sequence ID" value="GLI39257.1"/>
    <property type="molecule type" value="Genomic_DNA"/>
</dbReference>
<gene>
    <name evidence="17" type="ORF">GHYDROH2_27580</name>
</gene>
<sequence length="282" mass="30672">MERLKGMLKFSCGFIAVVLVVTMLSGKSAVASEGSDGDYVVGDGDSLMISVWGEKELSGTVTVRPDGKITLPAIGDVVASGFTPTKLSEYLSEKLAKVVNKPIVTVTVNTITNNKIYVFGGGVPSGVAVLPSRTTLLQFLIRYGNFRGIDLGNAYLLRNGKKMDVDFHSLLVKGDVAKDIPLKPEDMIYIPDNEAYKIYVMGAVANPKYVFYRDGLRILDAIIETGGFTKFAKENDVLIVRKEGTSTTEISAKVKDLMKEGDMTQNVHLKPGDFVIVKESIF</sequence>
<organism evidence="17 18">
    <name type="scientific">Geobacter hydrogenophilus</name>
    <dbReference type="NCBI Taxonomy" id="40983"/>
    <lineage>
        <taxon>Bacteria</taxon>
        <taxon>Pseudomonadati</taxon>
        <taxon>Thermodesulfobacteriota</taxon>
        <taxon>Desulfuromonadia</taxon>
        <taxon>Geobacterales</taxon>
        <taxon>Geobacteraceae</taxon>
        <taxon>Geobacter</taxon>
    </lineage>
</organism>
<accession>A0A9W6G2P2</accession>
<evidence type="ECO:0000256" key="14">
    <source>
        <dbReference type="ARBA" id="ARBA00023288"/>
    </source>
</evidence>
<keyword evidence="12" id="KW-0564">Palmitate</keyword>
<dbReference type="PANTHER" id="PTHR33619:SF3">
    <property type="entry name" value="POLYSACCHARIDE EXPORT PROTEIN GFCE-RELATED"/>
    <property type="match status" value="1"/>
</dbReference>
<keyword evidence="9" id="KW-0406">Ion transport</keyword>
<dbReference type="PANTHER" id="PTHR33619">
    <property type="entry name" value="POLYSACCHARIDE EXPORT PROTEIN GFCE-RELATED"/>
    <property type="match status" value="1"/>
</dbReference>
<evidence type="ECO:0000313" key="18">
    <source>
        <dbReference type="Proteomes" id="UP001144352"/>
    </source>
</evidence>
<evidence type="ECO:0000313" key="17">
    <source>
        <dbReference type="EMBL" id="GLI39257.1"/>
    </source>
</evidence>
<dbReference type="InterPro" id="IPR054765">
    <property type="entry name" value="SLBB_dom"/>
</dbReference>
<dbReference type="RefSeq" id="WP_214185137.1">
    <property type="nucleotide sequence ID" value="NZ_BSDS01000002.1"/>
</dbReference>
<evidence type="ECO:0000256" key="13">
    <source>
        <dbReference type="ARBA" id="ARBA00023237"/>
    </source>
</evidence>
<evidence type="ECO:0000259" key="15">
    <source>
        <dbReference type="Pfam" id="PF02563"/>
    </source>
</evidence>
<keyword evidence="10" id="KW-0626">Porin</keyword>
<evidence type="ECO:0000256" key="10">
    <source>
        <dbReference type="ARBA" id="ARBA00023114"/>
    </source>
</evidence>
<keyword evidence="14" id="KW-0449">Lipoprotein</keyword>
<evidence type="ECO:0000259" key="16">
    <source>
        <dbReference type="Pfam" id="PF22461"/>
    </source>
</evidence>